<keyword evidence="7" id="KW-0812">Transmembrane</keyword>
<reference evidence="10" key="1">
    <citation type="submission" date="2018-02" db="EMBL/GenBank/DDBJ databases">
        <authorList>
            <person name="Hausmann B."/>
        </authorList>
    </citation>
    <scope>NUCLEOTIDE SEQUENCE [LARGE SCALE GENOMIC DNA]</scope>
    <source>
        <strain evidence="10">Peat soil MAG SbA5</strain>
    </source>
</reference>
<dbReference type="InterPro" id="IPR017896">
    <property type="entry name" value="4Fe4S_Fe-S-bd"/>
</dbReference>
<dbReference type="PROSITE" id="PS51379">
    <property type="entry name" value="4FE4S_FER_2"/>
    <property type="match status" value="2"/>
</dbReference>
<dbReference type="Gene3D" id="3.30.70.20">
    <property type="match status" value="1"/>
</dbReference>
<feature type="transmembrane region" description="Helical" evidence="7">
    <location>
        <begin position="161"/>
        <end position="185"/>
    </location>
</feature>
<keyword evidence="7" id="KW-1133">Transmembrane helix</keyword>
<dbReference type="SUPFAM" id="SSF54862">
    <property type="entry name" value="4Fe-4S ferredoxins"/>
    <property type="match status" value="1"/>
</dbReference>
<accession>A0A2N9LUF1</accession>
<feature type="domain" description="4Fe-4S ferredoxin-type" evidence="8">
    <location>
        <begin position="271"/>
        <end position="301"/>
    </location>
</feature>
<sequence length="367" mass="40768">MAAKVLERIPEQAPHAGKKMLVRRSGADRSQRARHVVQGLFVVLNCWIAVQFYLWVRYFEHGGQGLYVSRPAGVEGWLPIAGLMNSIYFLRTGNIPAIHGAAMFLFLAFVLMSLLLKKAFCSWLCPVGTSSEALWKLGRKIFGHNLRLPRWLDIPFRGLKYLLLGFFLFIVGTMSAEALQSFMYTPYGVIADVKMLNFFRNIGEPAGIVIAILVFGSVLVQNFWCRYLCPYGALMGIVSLLSPVKIRRDSEACIDCAKCAKACPSGLAVDRLVQIHSAECTACMECVAVCPAENALQFSLAPRRAATSPERWRRRVVGPAVFAGILVYIFLGMVLFARATSHWQTGIPQSVYMDLVPRANSVTHPGM</sequence>
<keyword evidence="3" id="KW-0479">Metal-binding</keyword>
<organism evidence="9 10">
    <name type="scientific">Candidatus Sulfuritelmatomonas gaucii</name>
    <dbReference type="NCBI Taxonomy" id="2043161"/>
    <lineage>
        <taxon>Bacteria</taxon>
        <taxon>Pseudomonadati</taxon>
        <taxon>Acidobacteriota</taxon>
        <taxon>Terriglobia</taxon>
        <taxon>Terriglobales</taxon>
        <taxon>Acidobacteriaceae</taxon>
        <taxon>Candidatus Sulfuritelmatomonas</taxon>
    </lineage>
</organism>
<dbReference type="AlphaFoldDB" id="A0A2N9LUF1"/>
<evidence type="ECO:0000256" key="3">
    <source>
        <dbReference type="ARBA" id="ARBA00022723"/>
    </source>
</evidence>
<dbReference type="OrthoDB" id="9806398at2"/>
<evidence type="ECO:0000256" key="6">
    <source>
        <dbReference type="ARBA" id="ARBA00023136"/>
    </source>
</evidence>
<name>A0A2N9LUF1_9BACT</name>
<dbReference type="EMBL" id="OKRB01000115">
    <property type="protein sequence ID" value="SPE26857.1"/>
    <property type="molecule type" value="Genomic_DNA"/>
</dbReference>
<evidence type="ECO:0000256" key="4">
    <source>
        <dbReference type="ARBA" id="ARBA00023004"/>
    </source>
</evidence>
<evidence type="ECO:0000313" key="9">
    <source>
        <dbReference type="EMBL" id="SPE26857.1"/>
    </source>
</evidence>
<keyword evidence="2" id="KW-1003">Cell membrane</keyword>
<dbReference type="GO" id="GO:0051536">
    <property type="term" value="F:iron-sulfur cluster binding"/>
    <property type="evidence" value="ECO:0007669"/>
    <property type="project" value="UniProtKB-KW"/>
</dbReference>
<dbReference type="InterPro" id="IPR052378">
    <property type="entry name" value="NosR_regulator"/>
</dbReference>
<gene>
    <name evidence="9" type="primary">yccM</name>
    <name evidence="9" type="ORF">SBA5_560023</name>
</gene>
<dbReference type="GO" id="GO:0046872">
    <property type="term" value="F:metal ion binding"/>
    <property type="evidence" value="ECO:0007669"/>
    <property type="project" value="UniProtKB-KW"/>
</dbReference>
<feature type="domain" description="4Fe-4S ferredoxin-type" evidence="8">
    <location>
        <begin position="244"/>
        <end position="266"/>
    </location>
</feature>
<dbReference type="Pfam" id="PF13237">
    <property type="entry name" value="Fer4_10"/>
    <property type="match status" value="1"/>
</dbReference>
<feature type="transmembrane region" description="Helical" evidence="7">
    <location>
        <begin position="97"/>
        <end position="116"/>
    </location>
</feature>
<evidence type="ECO:0000313" key="10">
    <source>
        <dbReference type="Proteomes" id="UP000239735"/>
    </source>
</evidence>
<protein>
    <submittedName>
        <fullName evidence="9">Putative electron transport protein YccM</fullName>
    </submittedName>
</protein>
<feature type="transmembrane region" description="Helical" evidence="7">
    <location>
        <begin position="36"/>
        <end position="56"/>
    </location>
</feature>
<evidence type="ECO:0000256" key="2">
    <source>
        <dbReference type="ARBA" id="ARBA00022475"/>
    </source>
</evidence>
<dbReference type="Proteomes" id="UP000239735">
    <property type="component" value="Unassembled WGS sequence"/>
</dbReference>
<evidence type="ECO:0000256" key="7">
    <source>
        <dbReference type="SAM" id="Phobius"/>
    </source>
</evidence>
<dbReference type="GO" id="GO:0005886">
    <property type="term" value="C:plasma membrane"/>
    <property type="evidence" value="ECO:0007669"/>
    <property type="project" value="UniProtKB-SubCell"/>
</dbReference>
<feature type="transmembrane region" description="Helical" evidence="7">
    <location>
        <begin position="205"/>
        <end position="225"/>
    </location>
</feature>
<dbReference type="InterPro" id="IPR017900">
    <property type="entry name" value="4Fe4S_Fe_S_CS"/>
</dbReference>
<evidence type="ECO:0000256" key="5">
    <source>
        <dbReference type="ARBA" id="ARBA00023014"/>
    </source>
</evidence>
<evidence type="ECO:0000259" key="8">
    <source>
        <dbReference type="PROSITE" id="PS51379"/>
    </source>
</evidence>
<dbReference type="PANTHER" id="PTHR30224:SF4">
    <property type="entry name" value="ELECTRON TRANSPORT PROTEIN YCCM-RELATED"/>
    <property type="match status" value="1"/>
</dbReference>
<proteinExistence type="predicted"/>
<feature type="transmembrane region" description="Helical" evidence="7">
    <location>
        <begin position="316"/>
        <end position="337"/>
    </location>
</feature>
<comment type="subcellular location">
    <subcellularLocation>
        <location evidence="1">Cell membrane</location>
    </subcellularLocation>
</comment>
<keyword evidence="5" id="KW-0411">Iron-sulfur</keyword>
<keyword evidence="6 7" id="KW-0472">Membrane</keyword>
<dbReference type="Pfam" id="PF12801">
    <property type="entry name" value="Fer4_5"/>
    <property type="match status" value="1"/>
</dbReference>
<evidence type="ECO:0000256" key="1">
    <source>
        <dbReference type="ARBA" id="ARBA00004236"/>
    </source>
</evidence>
<dbReference type="PANTHER" id="PTHR30224">
    <property type="entry name" value="ELECTRON TRANSPORT PROTEIN"/>
    <property type="match status" value="1"/>
</dbReference>
<keyword evidence="4" id="KW-0408">Iron</keyword>
<dbReference type="PROSITE" id="PS00198">
    <property type="entry name" value="4FE4S_FER_1"/>
    <property type="match status" value="1"/>
</dbReference>